<gene>
    <name evidence="4" type="primary">atpD</name>
    <name evidence="5" type="ORF">B9J77_04550</name>
</gene>
<name>A0A399FUQ4_UNCN2</name>
<dbReference type="InterPro" id="IPR002699">
    <property type="entry name" value="V_ATPase_D"/>
</dbReference>
<dbReference type="GO" id="GO:0005524">
    <property type="term" value="F:ATP binding"/>
    <property type="evidence" value="ECO:0007669"/>
    <property type="project" value="UniProtKB-UniRule"/>
</dbReference>
<keyword evidence="4" id="KW-0066">ATP synthesis</keyword>
<dbReference type="AlphaFoldDB" id="A0A399FUQ4"/>
<keyword evidence="5" id="KW-0378">Hydrolase</keyword>
<evidence type="ECO:0000256" key="3">
    <source>
        <dbReference type="ARBA" id="ARBA00023065"/>
    </source>
</evidence>
<dbReference type="HAMAP" id="MF_00271">
    <property type="entry name" value="ATP_synth_D_arch"/>
    <property type="match status" value="1"/>
</dbReference>
<dbReference type="Pfam" id="PF01813">
    <property type="entry name" value="ATP-synt_D"/>
    <property type="match status" value="1"/>
</dbReference>
<comment type="function">
    <text evidence="4">Produces ATP from ADP in the presence of a proton gradient across the membrane.</text>
</comment>
<evidence type="ECO:0000256" key="1">
    <source>
        <dbReference type="ARBA" id="ARBA00005850"/>
    </source>
</evidence>
<dbReference type="Gene3D" id="1.10.287.3240">
    <property type="match status" value="1"/>
</dbReference>
<proteinExistence type="inferred from homology"/>
<dbReference type="PANTHER" id="PTHR11671">
    <property type="entry name" value="V-TYPE ATP SYNTHASE SUBUNIT D"/>
    <property type="match status" value="1"/>
</dbReference>
<evidence type="ECO:0000313" key="5">
    <source>
        <dbReference type="EMBL" id="RIH99780.1"/>
    </source>
</evidence>
<dbReference type="GO" id="GO:0042777">
    <property type="term" value="P:proton motive force-driven plasma membrane ATP synthesis"/>
    <property type="evidence" value="ECO:0007669"/>
    <property type="project" value="UniProtKB-UniRule"/>
</dbReference>
<sequence length="204" mass="24009">MRLNVSPNRMEVLRLRKRLLLARRGHKLLRDKQEELMRRFLELVVENKNLRDDVEERLRKGYQNLLFARAMMFADTIESLLSFTTRKADVTVSLTPLMNLRLPQLHLSQEGEVSCYGFAETSGELDAAISVFSETLPLMVKLSQIERWIELMAQEIETTRRRVNALEYILIPSLDETIRYITMKLSERERGDITRLMKVKEIVR</sequence>
<keyword evidence="3 4" id="KW-0406">Ion transport</keyword>
<dbReference type="Proteomes" id="UP000266287">
    <property type="component" value="Unassembled WGS sequence"/>
</dbReference>
<dbReference type="GO" id="GO:0046961">
    <property type="term" value="F:proton-transporting ATPase activity, rotational mechanism"/>
    <property type="evidence" value="ECO:0007669"/>
    <property type="project" value="InterPro"/>
</dbReference>
<accession>A0A399FUQ4</accession>
<evidence type="ECO:0000256" key="4">
    <source>
        <dbReference type="HAMAP-Rule" id="MF_00271"/>
    </source>
</evidence>
<comment type="caution">
    <text evidence="5">The sequence shown here is derived from an EMBL/GenBank/DDBJ whole genome shotgun (WGS) entry which is preliminary data.</text>
</comment>
<keyword evidence="2 4" id="KW-0813">Transport</keyword>
<dbReference type="NCBIfam" id="TIGR00309">
    <property type="entry name" value="V_ATPase_subD"/>
    <property type="match status" value="1"/>
</dbReference>
<dbReference type="EMBL" id="NDHY01000012">
    <property type="protein sequence ID" value="RIH99780.1"/>
    <property type="molecule type" value="Genomic_DNA"/>
</dbReference>
<organism evidence="5 6">
    <name type="scientific">candidate division NPL-UPA2 bacterium Unc8</name>
    <dbReference type="NCBI Taxonomy" id="1980939"/>
    <lineage>
        <taxon>Bacteria</taxon>
    </lineage>
</organism>
<evidence type="ECO:0000313" key="6">
    <source>
        <dbReference type="Proteomes" id="UP000266287"/>
    </source>
</evidence>
<keyword evidence="4" id="KW-0375">Hydrogen ion transport</keyword>
<comment type="similarity">
    <text evidence="1 4">Belongs to the V-ATPase D subunit family.</text>
</comment>
<reference evidence="5 6" key="1">
    <citation type="submission" date="2018-08" db="EMBL/GenBank/DDBJ databases">
        <title>Draft genome of candidate division NPL-UPA2 bacterium Unc8 that adapted to ultra-basic serpentinizing groundwater.</title>
        <authorList>
            <person name="Ishii S."/>
            <person name="Suzuki S."/>
            <person name="Nealson K.H."/>
        </authorList>
    </citation>
    <scope>NUCLEOTIDE SEQUENCE [LARGE SCALE GENOMIC DNA]</scope>
    <source>
        <strain evidence="5">Unc8</strain>
    </source>
</reference>
<evidence type="ECO:0000256" key="2">
    <source>
        <dbReference type="ARBA" id="ARBA00022448"/>
    </source>
</evidence>
<protein>
    <recommendedName>
        <fullName evidence="4">V-type ATP synthase subunit D</fullName>
    </recommendedName>
    <alternativeName>
        <fullName evidence="4">V-ATPase subunit D</fullName>
    </alternativeName>
</protein>
<dbReference type="GO" id="GO:0046933">
    <property type="term" value="F:proton-transporting ATP synthase activity, rotational mechanism"/>
    <property type="evidence" value="ECO:0007669"/>
    <property type="project" value="UniProtKB-UniRule"/>
</dbReference>
<dbReference type="GO" id="GO:0016787">
    <property type="term" value="F:hydrolase activity"/>
    <property type="evidence" value="ECO:0007669"/>
    <property type="project" value="UniProtKB-KW"/>
</dbReference>